<keyword evidence="3 4" id="KW-0456">Lyase</keyword>
<dbReference type="EMBL" id="PDSL01000083">
    <property type="protein sequence ID" value="PIE31427.1"/>
    <property type="molecule type" value="Genomic_DNA"/>
</dbReference>
<comment type="similarity">
    <text evidence="1">Belongs to the enoyl-CoA hydratase/isomerase family.</text>
</comment>
<dbReference type="GO" id="GO:0004300">
    <property type="term" value="F:enoyl-CoA hydratase activity"/>
    <property type="evidence" value="ECO:0007669"/>
    <property type="project" value="UniProtKB-EC"/>
</dbReference>
<evidence type="ECO:0000313" key="4">
    <source>
        <dbReference type="EMBL" id="PIE31427.1"/>
    </source>
</evidence>
<name>A0A2G6K6V9_9ACTN</name>
<dbReference type="InterPro" id="IPR001753">
    <property type="entry name" value="Enoyl-CoA_hydra/iso"/>
</dbReference>
<sequence>MIRIDPDVVPGVLLITLDRPDRRNAIDHASLVGLLDAQAQAANARVVVITGTSPAFSAGADLSGVRPEVFHDDLSRVLRGFAQLPVPVIAAIDGPALGAGAQLAAVCDLRVATPDSTIGIPAARLGLVVDHWTIDRMTREFTWPVARAMFVAADTYPAQRLYEIGVIHRLGGLDVALDWAADIAQLAPLAIAGHKLALEASGGELVRDDRVEAARTRAWSSDDADEGRQAFLEKRRARFTGR</sequence>
<reference evidence="4 5" key="1">
    <citation type="submission" date="2017-10" db="EMBL/GenBank/DDBJ databases">
        <title>Novel microbial diversity and functional potential in the marine mammal oral microbiome.</title>
        <authorList>
            <person name="Dudek N.K."/>
            <person name="Sun C.L."/>
            <person name="Burstein D."/>
            <person name="Kantor R.S."/>
            <person name="Aliaga Goltsman D.S."/>
            <person name="Bik E.M."/>
            <person name="Thomas B.C."/>
            <person name="Banfield J.F."/>
            <person name="Relman D.A."/>
        </authorList>
    </citation>
    <scope>NUCLEOTIDE SEQUENCE [LARGE SCALE GENOMIC DNA]</scope>
    <source>
        <strain evidence="4">DOLJORAL78_61_10</strain>
    </source>
</reference>
<dbReference type="AlphaFoldDB" id="A0A2G6K6V9"/>
<evidence type="ECO:0000256" key="2">
    <source>
        <dbReference type="ARBA" id="ARBA00023098"/>
    </source>
</evidence>
<dbReference type="Proteomes" id="UP000230914">
    <property type="component" value="Unassembled WGS sequence"/>
</dbReference>
<dbReference type="GO" id="GO:0006635">
    <property type="term" value="P:fatty acid beta-oxidation"/>
    <property type="evidence" value="ECO:0007669"/>
    <property type="project" value="TreeGrafter"/>
</dbReference>
<dbReference type="InterPro" id="IPR029045">
    <property type="entry name" value="ClpP/crotonase-like_dom_sf"/>
</dbReference>
<dbReference type="Gene3D" id="3.90.226.10">
    <property type="entry name" value="2-enoyl-CoA Hydratase, Chain A, domain 1"/>
    <property type="match status" value="1"/>
</dbReference>
<organism evidence="4 5">
    <name type="scientific">Ilumatobacter coccineus</name>
    <dbReference type="NCBI Taxonomy" id="467094"/>
    <lineage>
        <taxon>Bacteria</taxon>
        <taxon>Bacillati</taxon>
        <taxon>Actinomycetota</taxon>
        <taxon>Acidimicrobiia</taxon>
        <taxon>Acidimicrobiales</taxon>
        <taxon>Ilumatobacteraceae</taxon>
        <taxon>Ilumatobacter</taxon>
    </lineage>
</organism>
<dbReference type="CDD" id="cd06558">
    <property type="entry name" value="crotonase-like"/>
    <property type="match status" value="1"/>
</dbReference>
<gene>
    <name evidence="4" type="ORF">CSA55_05745</name>
</gene>
<dbReference type="Pfam" id="PF00378">
    <property type="entry name" value="ECH_1"/>
    <property type="match status" value="1"/>
</dbReference>
<evidence type="ECO:0000313" key="5">
    <source>
        <dbReference type="Proteomes" id="UP000230914"/>
    </source>
</evidence>
<accession>A0A2G6K6V9</accession>
<proteinExistence type="inferred from homology"/>
<evidence type="ECO:0000256" key="3">
    <source>
        <dbReference type="ARBA" id="ARBA00023239"/>
    </source>
</evidence>
<dbReference type="EC" id="4.2.1.17" evidence="4"/>
<comment type="caution">
    <text evidence="4">The sequence shown here is derived from an EMBL/GenBank/DDBJ whole genome shotgun (WGS) entry which is preliminary data.</text>
</comment>
<dbReference type="PANTHER" id="PTHR11941:SF169">
    <property type="entry name" value="(7AS)-7A-METHYL-1,5-DIOXO-2,3,5,6,7,7A-HEXAHYDRO-1H-INDENE-CARBOXYL-COA HYDROLASE"/>
    <property type="match status" value="1"/>
</dbReference>
<keyword evidence="2" id="KW-0443">Lipid metabolism</keyword>
<protein>
    <submittedName>
        <fullName evidence="4">Enoyl-CoA hydratase</fullName>
        <ecNumber evidence="4">4.2.1.17</ecNumber>
    </submittedName>
</protein>
<dbReference type="SUPFAM" id="SSF52096">
    <property type="entry name" value="ClpP/crotonase"/>
    <property type="match status" value="1"/>
</dbReference>
<dbReference type="PANTHER" id="PTHR11941">
    <property type="entry name" value="ENOYL-COA HYDRATASE-RELATED"/>
    <property type="match status" value="1"/>
</dbReference>
<evidence type="ECO:0000256" key="1">
    <source>
        <dbReference type="ARBA" id="ARBA00005254"/>
    </source>
</evidence>